<comment type="subcellular location">
    <subcellularLocation>
        <location evidence="1">Nucleus</location>
    </subcellularLocation>
</comment>
<evidence type="ECO:0000313" key="6">
    <source>
        <dbReference type="Proteomes" id="UP000186922"/>
    </source>
</evidence>
<protein>
    <recommendedName>
        <fullName evidence="4">RNA polymerase Rpb4/RPC9 core domain-containing protein</fullName>
    </recommendedName>
</protein>
<name>A0A1D1VMG8_RAMVA</name>
<dbReference type="Gene3D" id="1.20.1250.40">
    <property type="match status" value="1"/>
</dbReference>
<evidence type="ECO:0000256" key="2">
    <source>
        <dbReference type="ARBA" id="ARBA00023242"/>
    </source>
</evidence>
<dbReference type="GO" id="GO:0000166">
    <property type="term" value="F:nucleotide binding"/>
    <property type="evidence" value="ECO:0007669"/>
    <property type="project" value="InterPro"/>
</dbReference>
<dbReference type="PANTHER" id="PTHR21297">
    <property type="entry name" value="DNA-DIRECTED RNA POLYMERASE II"/>
    <property type="match status" value="1"/>
</dbReference>
<dbReference type="SMART" id="SM00657">
    <property type="entry name" value="RPOL4c"/>
    <property type="match status" value="1"/>
</dbReference>
<dbReference type="InterPro" id="IPR038324">
    <property type="entry name" value="Rpb4/RPC9_sf"/>
</dbReference>
<comment type="similarity">
    <text evidence="3">Belongs to the eukaryotic RPB4 RNA polymerase subunit family.</text>
</comment>
<keyword evidence="6" id="KW-1185">Reference proteome</keyword>
<evidence type="ECO:0000259" key="4">
    <source>
        <dbReference type="SMART" id="SM00657"/>
    </source>
</evidence>
<accession>A0A1D1VMG8</accession>
<dbReference type="Proteomes" id="UP000186922">
    <property type="component" value="Unassembled WGS sequence"/>
</dbReference>
<dbReference type="GO" id="GO:0005634">
    <property type="term" value="C:nucleus"/>
    <property type="evidence" value="ECO:0007669"/>
    <property type="project" value="UniProtKB-SubCell"/>
</dbReference>
<dbReference type="SUPFAM" id="SSF47819">
    <property type="entry name" value="HRDC-like"/>
    <property type="match status" value="1"/>
</dbReference>
<dbReference type="InterPro" id="IPR005574">
    <property type="entry name" value="Rpb4/RPC9"/>
</dbReference>
<dbReference type="AlphaFoldDB" id="A0A1D1VMG8"/>
<dbReference type="InterPro" id="IPR006590">
    <property type="entry name" value="RNA_pol_Rpb4/RPC9_core"/>
</dbReference>
<evidence type="ECO:0000256" key="1">
    <source>
        <dbReference type="ARBA" id="ARBA00004123"/>
    </source>
</evidence>
<comment type="caution">
    <text evidence="5">The sequence shown here is derived from an EMBL/GenBank/DDBJ whole genome shotgun (WGS) entry which is preliminary data.</text>
</comment>
<evidence type="ECO:0000313" key="5">
    <source>
        <dbReference type="EMBL" id="GAV00948.1"/>
    </source>
</evidence>
<gene>
    <name evidence="5" type="primary">RvY_11730</name>
    <name evidence="5" type="synonym">RvY_11730.1</name>
    <name evidence="5" type="ORF">RvY_11730-1</name>
</gene>
<dbReference type="EMBL" id="BDGG01000006">
    <property type="protein sequence ID" value="GAV00948.1"/>
    <property type="molecule type" value="Genomic_DNA"/>
</dbReference>
<proteinExistence type="inferred from homology"/>
<feature type="domain" description="RNA polymerase Rpb4/RPC9 core" evidence="4">
    <location>
        <begin position="23"/>
        <end position="141"/>
    </location>
</feature>
<sequence length="167" mass="18744">MSQLLDDDPADQVEDATELRFPKEFDTARALLNSEVFMLLENRKSQNEAADAEAELPAVFLKTHIYCQRFSAFKNADTIQSVRSTLSSKGLHDYELTSLANLQPETTEEAKALIPSMERFSGEELQAGRLQSDKPVFHPHGTQLAASKRTAKSKTNLIHVLLRLFSH</sequence>
<organism evidence="5 6">
    <name type="scientific">Ramazzottius varieornatus</name>
    <name type="common">Water bear</name>
    <name type="synonym">Tardigrade</name>
    <dbReference type="NCBI Taxonomy" id="947166"/>
    <lineage>
        <taxon>Eukaryota</taxon>
        <taxon>Metazoa</taxon>
        <taxon>Ecdysozoa</taxon>
        <taxon>Tardigrada</taxon>
        <taxon>Eutardigrada</taxon>
        <taxon>Parachela</taxon>
        <taxon>Hypsibioidea</taxon>
        <taxon>Ramazzottiidae</taxon>
        <taxon>Ramazzottius</taxon>
    </lineage>
</organism>
<dbReference type="GO" id="GO:0006352">
    <property type="term" value="P:DNA-templated transcription initiation"/>
    <property type="evidence" value="ECO:0007669"/>
    <property type="project" value="InterPro"/>
</dbReference>
<evidence type="ECO:0000256" key="3">
    <source>
        <dbReference type="ARBA" id="ARBA00025724"/>
    </source>
</evidence>
<dbReference type="STRING" id="947166.A0A1D1VMG8"/>
<reference evidence="5 6" key="1">
    <citation type="journal article" date="2016" name="Nat. Commun.">
        <title>Extremotolerant tardigrade genome and improved radiotolerance of human cultured cells by tardigrade-unique protein.</title>
        <authorList>
            <person name="Hashimoto T."/>
            <person name="Horikawa D.D."/>
            <person name="Saito Y."/>
            <person name="Kuwahara H."/>
            <person name="Kozuka-Hata H."/>
            <person name="Shin-I T."/>
            <person name="Minakuchi Y."/>
            <person name="Ohishi K."/>
            <person name="Motoyama A."/>
            <person name="Aizu T."/>
            <person name="Enomoto A."/>
            <person name="Kondo K."/>
            <person name="Tanaka S."/>
            <person name="Hara Y."/>
            <person name="Koshikawa S."/>
            <person name="Sagara H."/>
            <person name="Miura T."/>
            <person name="Yokobori S."/>
            <person name="Miyagawa K."/>
            <person name="Suzuki Y."/>
            <person name="Kubo T."/>
            <person name="Oyama M."/>
            <person name="Kohara Y."/>
            <person name="Fujiyama A."/>
            <person name="Arakawa K."/>
            <person name="Katayama T."/>
            <person name="Toyoda A."/>
            <person name="Kunieda T."/>
        </authorList>
    </citation>
    <scope>NUCLEOTIDE SEQUENCE [LARGE SCALE GENOMIC DNA]</scope>
    <source>
        <strain evidence="5 6">YOKOZUNA-1</strain>
    </source>
</reference>
<dbReference type="InterPro" id="IPR045222">
    <property type="entry name" value="Rpb4-like"/>
</dbReference>
<keyword evidence="2" id="KW-0539">Nucleus</keyword>
<dbReference type="Pfam" id="PF03874">
    <property type="entry name" value="RNA_pol_Rpb4"/>
    <property type="match status" value="1"/>
</dbReference>
<dbReference type="GO" id="GO:0030880">
    <property type="term" value="C:RNA polymerase complex"/>
    <property type="evidence" value="ECO:0007669"/>
    <property type="project" value="InterPro"/>
</dbReference>
<dbReference type="InterPro" id="IPR010997">
    <property type="entry name" value="HRDC-like_sf"/>
</dbReference>
<dbReference type="OrthoDB" id="2186918at2759"/>